<dbReference type="GeneID" id="86952462"/>
<sequence>MGMASWITLGLLAGTLAKLLLPDRGPGGVVGTTVTGILGALLGGWMSETLPPR</sequence>
<evidence type="ECO:0000256" key="6">
    <source>
        <dbReference type="ARBA" id="ARBA00023136"/>
    </source>
</evidence>
<evidence type="ECO:0000256" key="3">
    <source>
        <dbReference type="ARBA" id="ARBA00022475"/>
    </source>
</evidence>
<evidence type="ECO:0000313" key="8">
    <source>
        <dbReference type="EMBL" id="GHI14099.1"/>
    </source>
</evidence>
<keyword evidence="6 7" id="KW-0472">Membrane</keyword>
<evidence type="ECO:0000256" key="2">
    <source>
        <dbReference type="ARBA" id="ARBA00011006"/>
    </source>
</evidence>
<proteinExistence type="inferred from homology"/>
<evidence type="ECO:0000256" key="7">
    <source>
        <dbReference type="SAM" id="Phobius"/>
    </source>
</evidence>
<evidence type="ECO:0008006" key="10">
    <source>
        <dbReference type="Google" id="ProtNLM"/>
    </source>
</evidence>
<dbReference type="PANTHER" id="PTHR33884">
    <property type="entry name" value="UPF0410 PROTEIN YMGE"/>
    <property type="match status" value="1"/>
</dbReference>
<dbReference type="RefSeq" id="WP_372449384.1">
    <property type="nucleotide sequence ID" value="NZ_JAGINR010000001.1"/>
</dbReference>
<keyword evidence="9" id="KW-1185">Reference proteome</keyword>
<name>A0ABQ3NMV1_STRVG</name>
<feature type="transmembrane region" description="Helical" evidence="7">
    <location>
        <begin position="27"/>
        <end position="46"/>
    </location>
</feature>
<keyword evidence="3" id="KW-1003">Cell membrane</keyword>
<keyword evidence="4 7" id="KW-0812">Transmembrane</keyword>
<dbReference type="InterPro" id="IPR007341">
    <property type="entry name" value="Transgly_assoc"/>
</dbReference>
<dbReference type="EMBL" id="BNDV01000008">
    <property type="protein sequence ID" value="GHI14099.1"/>
    <property type="molecule type" value="Genomic_DNA"/>
</dbReference>
<evidence type="ECO:0000256" key="5">
    <source>
        <dbReference type="ARBA" id="ARBA00022989"/>
    </source>
</evidence>
<reference evidence="9" key="1">
    <citation type="submission" date="2020-09" db="EMBL/GenBank/DDBJ databases">
        <title>Whole genome shotgun sequence of Streptomyces cinnamonensis NBRC 15873.</title>
        <authorList>
            <person name="Komaki H."/>
            <person name="Tamura T."/>
        </authorList>
    </citation>
    <scope>NUCLEOTIDE SEQUENCE [LARGE SCALE GENOMIC DNA]</scope>
    <source>
        <strain evidence="9">NBRC 15873</strain>
    </source>
</reference>
<organism evidence="8 9">
    <name type="scientific">Streptomyces virginiae</name>
    <name type="common">Streptomyces cinnamonensis</name>
    <dbReference type="NCBI Taxonomy" id="1961"/>
    <lineage>
        <taxon>Bacteria</taxon>
        <taxon>Bacillati</taxon>
        <taxon>Actinomycetota</taxon>
        <taxon>Actinomycetes</taxon>
        <taxon>Kitasatosporales</taxon>
        <taxon>Streptomycetaceae</taxon>
        <taxon>Streptomyces</taxon>
    </lineage>
</organism>
<evidence type="ECO:0000256" key="1">
    <source>
        <dbReference type="ARBA" id="ARBA00004651"/>
    </source>
</evidence>
<dbReference type="PANTHER" id="PTHR33884:SF3">
    <property type="entry name" value="UPF0410 PROTEIN YMGE"/>
    <property type="match status" value="1"/>
</dbReference>
<accession>A0ABQ3NMV1</accession>
<dbReference type="Proteomes" id="UP000660554">
    <property type="component" value="Unassembled WGS sequence"/>
</dbReference>
<keyword evidence="5 7" id="KW-1133">Transmembrane helix</keyword>
<comment type="caution">
    <text evidence="8">The sequence shown here is derived from an EMBL/GenBank/DDBJ whole genome shotgun (WGS) entry which is preliminary data.</text>
</comment>
<comment type="similarity">
    <text evidence="2">Belongs to the UPF0410 family.</text>
</comment>
<gene>
    <name evidence="8" type="ORF">Scinn_35620</name>
</gene>
<protein>
    <recommendedName>
        <fullName evidence="10">Transglycosylase</fullName>
    </recommendedName>
</protein>
<evidence type="ECO:0000256" key="4">
    <source>
        <dbReference type="ARBA" id="ARBA00022692"/>
    </source>
</evidence>
<evidence type="ECO:0000313" key="9">
    <source>
        <dbReference type="Proteomes" id="UP000660554"/>
    </source>
</evidence>
<comment type="subcellular location">
    <subcellularLocation>
        <location evidence="1">Cell membrane</location>
        <topology evidence="1">Multi-pass membrane protein</topology>
    </subcellularLocation>
</comment>